<dbReference type="Proteomes" id="UP000186698">
    <property type="component" value="Chromosome 5S"/>
</dbReference>
<accession>A0A8J1KUL5</accession>
<dbReference type="OrthoDB" id="9909498at2759"/>
<feature type="compositionally biased region" description="Basic and acidic residues" evidence="2">
    <location>
        <begin position="288"/>
        <end position="325"/>
    </location>
</feature>
<name>A0A8J1KUL5_XENLA</name>
<evidence type="ECO:0000256" key="1">
    <source>
        <dbReference type="SAM" id="Coils"/>
    </source>
</evidence>
<gene>
    <name evidence="4" type="primary">LOC121394206</name>
</gene>
<reference evidence="4" key="1">
    <citation type="submission" date="2025-08" db="UniProtKB">
        <authorList>
            <consortium name="RefSeq"/>
        </authorList>
    </citation>
    <scope>IDENTIFICATION</scope>
    <source>
        <strain evidence="4">J_2021</strain>
        <tissue evidence="4">Erythrocytes</tissue>
    </source>
</reference>
<keyword evidence="1" id="KW-0175">Coiled coil</keyword>
<feature type="coiled-coil region" evidence="1">
    <location>
        <begin position="105"/>
        <end position="132"/>
    </location>
</feature>
<dbReference type="RefSeq" id="XP_041420448.1">
    <property type="nucleotide sequence ID" value="XM_041564514.1"/>
</dbReference>
<feature type="compositionally biased region" description="Polar residues" evidence="2">
    <location>
        <begin position="256"/>
        <end position="266"/>
    </location>
</feature>
<feature type="region of interest" description="Disordered" evidence="2">
    <location>
        <begin position="254"/>
        <end position="348"/>
    </location>
</feature>
<protein>
    <submittedName>
        <fullName evidence="4">Uncharacterized protein LOC121394206</fullName>
    </submittedName>
</protein>
<dbReference type="KEGG" id="xla:121394206"/>
<evidence type="ECO:0000313" key="4">
    <source>
        <dbReference type="RefSeq" id="XP_041420448.1"/>
    </source>
</evidence>
<evidence type="ECO:0000256" key="2">
    <source>
        <dbReference type="SAM" id="MobiDB-lite"/>
    </source>
</evidence>
<sequence length="348" mass="41227">MAESQPFCLSDPMSSDVRKRVTNLFKHPGKVHFGDEEDIKNHFRNLQNYREKEIKAWWQKETLLQYSTEGIVPRGLRITKKWPTFSRDDAEFMQEWKKILQDCSMNLIELIVKQKEKELSNINAEINEIQKDLSHFKTSEFFDGLNDQLQKYIQTFERREIVQRQNKFERDQMDYKTGHIYWWRIERTERSNFNNKTILKNRNYGKAKYNNYRDDTITVQSDSSFSSSASFLESHEGLASPVQTKMVEVVKDRETVTQQGPASTSGKPIPRMQGGPGATSANMDAQYQEDRRYRQTEMPYPEDRGYRQPEKRTVWNQRYKGDRPVGGENNYGEPRRSMRQPKPNATRY</sequence>
<evidence type="ECO:0000313" key="3">
    <source>
        <dbReference type="Proteomes" id="UP000186698"/>
    </source>
</evidence>
<keyword evidence="3" id="KW-1185">Reference proteome</keyword>
<proteinExistence type="predicted"/>
<organism evidence="3 4">
    <name type="scientific">Xenopus laevis</name>
    <name type="common">African clawed frog</name>
    <dbReference type="NCBI Taxonomy" id="8355"/>
    <lineage>
        <taxon>Eukaryota</taxon>
        <taxon>Metazoa</taxon>
        <taxon>Chordata</taxon>
        <taxon>Craniata</taxon>
        <taxon>Vertebrata</taxon>
        <taxon>Euteleostomi</taxon>
        <taxon>Amphibia</taxon>
        <taxon>Batrachia</taxon>
        <taxon>Anura</taxon>
        <taxon>Pipoidea</taxon>
        <taxon>Pipidae</taxon>
        <taxon>Xenopodinae</taxon>
        <taxon>Xenopus</taxon>
        <taxon>Xenopus</taxon>
    </lineage>
</organism>
<dbReference type="AlphaFoldDB" id="A0A8J1KUL5"/>
<dbReference type="GeneID" id="121394206"/>